<feature type="compositionally biased region" description="Low complexity" evidence="9">
    <location>
        <begin position="56"/>
        <end position="74"/>
    </location>
</feature>
<proteinExistence type="inferred from homology"/>
<dbReference type="FunFam" id="3.30.200.20:FF:000040">
    <property type="entry name" value="Dual specificity mitogen-activated protein kinase kinase"/>
    <property type="match status" value="1"/>
</dbReference>
<dbReference type="AlphaFoldDB" id="A0A1M8ACB2"/>
<sequence>MPLGRRTRNFKGLLLNDTSLPETPPIEERVAPFARYVRSDDRSAGRSGSMPRKGMSSLVSSSRSGSQPPSLQSPDVFASDDIEKRMGGLDLTNAIERTQLDLSNNNLEFLSDLGAGNGGTVTKVKHKPTGILMAKKVVFIDTKPETRKQILRELQILHECHSEYIVGFYGAYLSDVNIYMCMEYMDVGSLDSIYSKHGPIDVAVCGKIVVTVIHGLSYLYESFRIIHRDVKPSNILVNRRCQIKLCDFGVSGELINSIADTFVGTSTYMSPERIQGAQYSIKSDVWSLGITMIELAHGCFPFALDYQDDPDATTRAAPPAKEVRSLSILELLQHIVFEPPPQLNADAHFPPSMVDFVNQCLCKDPQLRPTPMDLRQHPFVQQSIRDPVDLQAWLRSLGYLESPP</sequence>
<dbReference type="PROSITE" id="PS00107">
    <property type="entry name" value="PROTEIN_KINASE_ATP"/>
    <property type="match status" value="1"/>
</dbReference>
<gene>
    <name evidence="11" type="ORF">MSYG_4443</name>
</gene>
<evidence type="ECO:0000256" key="8">
    <source>
        <dbReference type="RuleBase" id="RU000304"/>
    </source>
</evidence>
<dbReference type="OrthoDB" id="10252354at2759"/>
<evidence type="ECO:0000256" key="4">
    <source>
        <dbReference type="ARBA" id="ARBA00022777"/>
    </source>
</evidence>
<reference evidence="12" key="1">
    <citation type="journal article" date="2017" name="Nucleic Acids Res.">
        <title>Proteogenomics produces comprehensive and highly accurate protein-coding gene annotation in a complete genome assembly of Malassezia sympodialis.</title>
        <authorList>
            <person name="Zhu Y."/>
            <person name="Engstroem P.G."/>
            <person name="Tellgren-Roth C."/>
            <person name="Baudo C.D."/>
            <person name="Kennell J.C."/>
            <person name="Sun S."/>
            <person name="Billmyre R.B."/>
            <person name="Schroeder M.S."/>
            <person name="Andersson A."/>
            <person name="Holm T."/>
            <person name="Sigurgeirsson B."/>
            <person name="Wu G."/>
            <person name="Sankaranarayanan S.R."/>
            <person name="Siddharthan R."/>
            <person name="Sanyal K."/>
            <person name="Lundeberg J."/>
            <person name="Nystedt B."/>
            <person name="Boekhout T."/>
            <person name="Dawson T.L. Jr."/>
            <person name="Heitman J."/>
            <person name="Scheynius A."/>
            <person name="Lehtioe J."/>
        </authorList>
    </citation>
    <scope>NUCLEOTIDE SEQUENCE [LARGE SCALE GENOMIC DNA]</scope>
    <source>
        <strain evidence="12">ATCC 42132</strain>
    </source>
</reference>
<dbReference type="GO" id="GO:0005524">
    <property type="term" value="F:ATP binding"/>
    <property type="evidence" value="ECO:0007669"/>
    <property type="project" value="UniProtKB-UniRule"/>
</dbReference>
<dbReference type="InterPro" id="IPR050915">
    <property type="entry name" value="MAP_kinase_kinase"/>
</dbReference>
<dbReference type="VEuPathDB" id="FungiDB:MSYG_4443"/>
<dbReference type="PROSITE" id="PS00108">
    <property type="entry name" value="PROTEIN_KINASE_ST"/>
    <property type="match status" value="1"/>
</dbReference>
<evidence type="ECO:0000256" key="6">
    <source>
        <dbReference type="ARBA" id="ARBA00038035"/>
    </source>
</evidence>
<dbReference type="PANTHER" id="PTHR47448">
    <property type="entry name" value="DUAL SPECIFICITY MITOGEN-ACTIVATED PROTEIN KINASE KINASE DSOR1-LIKE PROTEIN"/>
    <property type="match status" value="1"/>
</dbReference>
<dbReference type="InterPro" id="IPR011009">
    <property type="entry name" value="Kinase-like_dom_sf"/>
</dbReference>
<evidence type="ECO:0000256" key="5">
    <source>
        <dbReference type="ARBA" id="ARBA00022840"/>
    </source>
</evidence>
<organism evidence="11 12">
    <name type="scientific">Malassezia sympodialis (strain ATCC 42132)</name>
    <name type="common">Atopic eczema-associated yeast</name>
    <dbReference type="NCBI Taxonomy" id="1230383"/>
    <lineage>
        <taxon>Eukaryota</taxon>
        <taxon>Fungi</taxon>
        <taxon>Dikarya</taxon>
        <taxon>Basidiomycota</taxon>
        <taxon>Ustilaginomycotina</taxon>
        <taxon>Malasseziomycetes</taxon>
        <taxon>Malasseziales</taxon>
        <taxon>Malasseziaceae</taxon>
        <taxon>Malassezia</taxon>
    </lineage>
</organism>
<evidence type="ECO:0000256" key="2">
    <source>
        <dbReference type="ARBA" id="ARBA00022679"/>
    </source>
</evidence>
<keyword evidence="12" id="KW-1185">Reference proteome</keyword>
<feature type="domain" description="Protein kinase" evidence="10">
    <location>
        <begin position="107"/>
        <end position="380"/>
    </location>
</feature>
<comment type="similarity">
    <text evidence="6">Belongs to the protein kinase superfamily. STE Ser/Thr protein kinase family. MAP kinase kinase subfamily.</text>
</comment>
<keyword evidence="1 8" id="KW-0723">Serine/threonine-protein kinase</keyword>
<evidence type="ECO:0000313" key="12">
    <source>
        <dbReference type="Proteomes" id="UP000186303"/>
    </source>
</evidence>
<keyword evidence="3 7" id="KW-0547">Nucleotide-binding</keyword>
<name>A0A1M8ACB2_MALS4</name>
<dbReference type="GO" id="GO:0004674">
    <property type="term" value="F:protein serine/threonine kinase activity"/>
    <property type="evidence" value="ECO:0007669"/>
    <property type="project" value="UniProtKB-KW"/>
</dbReference>
<evidence type="ECO:0000256" key="7">
    <source>
        <dbReference type="PROSITE-ProRule" id="PRU10141"/>
    </source>
</evidence>
<dbReference type="PROSITE" id="PS50011">
    <property type="entry name" value="PROTEIN_KINASE_DOM"/>
    <property type="match status" value="1"/>
</dbReference>
<evidence type="ECO:0000313" key="11">
    <source>
        <dbReference type="EMBL" id="SHO80088.1"/>
    </source>
</evidence>
<keyword evidence="4 11" id="KW-0418">Kinase</keyword>
<dbReference type="GO" id="GO:0004712">
    <property type="term" value="F:protein serine/threonine/tyrosine kinase activity"/>
    <property type="evidence" value="ECO:0007669"/>
    <property type="project" value="UniProtKB-ARBA"/>
</dbReference>
<evidence type="ECO:0000256" key="1">
    <source>
        <dbReference type="ARBA" id="ARBA00022527"/>
    </source>
</evidence>
<dbReference type="Proteomes" id="UP000186303">
    <property type="component" value="Chromosome 8"/>
</dbReference>
<feature type="region of interest" description="Disordered" evidence="9">
    <location>
        <begin position="37"/>
        <end position="76"/>
    </location>
</feature>
<dbReference type="PANTHER" id="PTHR47448:SF1">
    <property type="entry name" value="SERINE_THREONINE-PROTEIN KINASE STE7 HOMOLOG"/>
    <property type="match status" value="1"/>
</dbReference>
<evidence type="ECO:0000259" key="10">
    <source>
        <dbReference type="PROSITE" id="PS50011"/>
    </source>
</evidence>
<keyword evidence="2" id="KW-0808">Transferase</keyword>
<protein>
    <submittedName>
        <fullName evidence="11">Similar to S.cerevisiae protein PBS2 (MAP kinase kinase of the HOG signaling pathway)</fullName>
    </submittedName>
</protein>
<dbReference type="STRING" id="1230383.A0A1M8ACB2"/>
<dbReference type="EMBL" id="LT671828">
    <property type="protein sequence ID" value="SHO80088.1"/>
    <property type="molecule type" value="Genomic_DNA"/>
</dbReference>
<dbReference type="Gene3D" id="3.30.200.20">
    <property type="entry name" value="Phosphorylase Kinase, domain 1"/>
    <property type="match status" value="1"/>
</dbReference>
<keyword evidence="5 7" id="KW-0067">ATP-binding</keyword>
<dbReference type="InterPro" id="IPR017441">
    <property type="entry name" value="Protein_kinase_ATP_BS"/>
</dbReference>
<dbReference type="GO" id="GO:0000165">
    <property type="term" value="P:MAPK cascade"/>
    <property type="evidence" value="ECO:0007669"/>
    <property type="project" value="UniProtKB-ARBA"/>
</dbReference>
<dbReference type="Pfam" id="PF00069">
    <property type="entry name" value="Pkinase"/>
    <property type="match status" value="1"/>
</dbReference>
<dbReference type="SMART" id="SM00220">
    <property type="entry name" value="S_TKc"/>
    <property type="match status" value="1"/>
</dbReference>
<evidence type="ECO:0000256" key="9">
    <source>
        <dbReference type="SAM" id="MobiDB-lite"/>
    </source>
</evidence>
<dbReference type="Gene3D" id="1.10.510.10">
    <property type="entry name" value="Transferase(Phosphotransferase) domain 1"/>
    <property type="match status" value="1"/>
</dbReference>
<dbReference type="InterPro" id="IPR008271">
    <property type="entry name" value="Ser/Thr_kinase_AS"/>
</dbReference>
<dbReference type="OMA" id="MIAKCLM"/>
<feature type="binding site" evidence="7">
    <location>
        <position position="136"/>
    </location>
    <ligand>
        <name>ATP</name>
        <dbReference type="ChEBI" id="CHEBI:30616"/>
    </ligand>
</feature>
<dbReference type="InterPro" id="IPR000719">
    <property type="entry name" value="Prot_kinase_dom"/>
</dbReference>
<evidence type="ECO:0000256" key="3">
    <source>
        <dbReference type="ARBA" id="ARBA00022741"/>
    </source>
</evidence>
<dbReference type="SUPFAM" id="SSF56112">
    <property type="entry name" value="Protein kinase-like (PK-like)"/>
    <property type="match status" value="1"/>
</dbReference>
<accession>A0A1M8ACB2</accession>